<accession>A0ABV1E8J6</accession>
<reference evidence="1 2" key="1">
    <citation type="submission" date="2024-03" db="EMBL/GenBank/DDBJ databases">
        <title>Human intestinal bacterial collection.</title>
        <authorList>
            <person name="Pauvert C."/>
            <person name="Hitch T.C.A."/>
            <person name="Clavel T."/>
        </authorList>
    </citation>
    <scope>NUCLEOTIDE SEQUENCE [LARGE SCALE GENOMIC DNA]</scope>
    <source>
        <strain evidence="1 2">CLA-AP-H29</strain>
    </source>
</reference>
<name>A0ABV1E8J6_9FIRM</name>
<protein>
    <submittedName>
        <fullName evidence="1">Uncharacterized protein</fullName>
    </submittedName>
</protein>
<sequence>MKHITIDNLEHIPESATFQDLRYLHGTGQSKTSIGAYGRKHSDYRFGAQTEIGDIEISVWEAAMHRLIRNSGEEALYQALLAWVEADTPWLHTKRERELYALELHSARIFELPEWVAKQEFEENHMSKRD</sequence>
<organism evidence="1 2">
    <name type="scientific">Pseudoflavonifractor intestinihominis</name>
    <dbReference type="NCBI Taxonomy" id="3133171"/>
    <lineage>
        <taxon>Bacteria</taxon>
        <taxon>Bacillati</taxon>
        <taxon>Bacillota</taxon>
        <taxon>Clostridia</taxon>
        <taxon>Eubacteriales</taxon>
        <taxon>Oscillospiraceae</taxon>
        <taxon>Pseudoflavonifractor</taxon>
    </lineage>
</organism>
<evidence type="ECO:0000313" key="2">
    <source>
        <dbReference type="Proteomes" id="UP001464378"/>
    </source>
</evidence>
<dbReference type="Proteomes" id="UP001464378">
    <property type="component" value="Unassembled WGS sequence"/>
</dbReference>
<keyword evidence="2" id="KW-1185">Reference proteome</keyword>
<dbReference type="RefSeq" id="WP_349231761.1">
    <property type="nucleotide sequence ID" value="NZ_JBBMFK010000013.1"/>
</dbReference>
<dbReference type="EMBL" id="JBBMFK010000013">
    <property type="protein sequence ID" value="MEQ2443626.1"/>
    <property type="molecule type" value="Genomic_DNA"/>
</dbReference>
<comment type="caution">
    <text evidence="1">The sequence shown here is derived from an EMBL/GenBank/DDBJ whole genome shotgun (WGS) entry which is preliminary data.</text>
</comment>
<proteinExistence type="predicted"/>
<gene>
    <name evidence="1" type="ORF">WMO64_09090</name>
</gene>
<evidence type="ECO:0000313" key="1">
    <source>
        <dbReference type="EMBL" id="MEQ2443626.1"/>
    </source>
</evidence>